<dbReference type="Pfam" id="PF01782">
    <property type="entry name" value="RimM"/>
    <property type="match status" value="1"/>
</dbReference>
<dbReference type="InterPro" id="IPR036976">
    <property type="entry name" value="RimM_N_sf"/>
</dbReference>
<evidence type="ECO:0000256" key="2">
    <source>
        <dbReference type="ARBA" id="ARBA00022517"/>
    </source>
</evidence>
<reference evidence="7" key="1">
    <citation type="submission" date="2018-05" db="EMBL/GenBank/DDBJ databases">
        <authorList>
            <person name="Lanie J.A."/>
            <person name="Ng W.-L."/>
            <person name="Kazmierczak K.M."/>
            <person name="Andrzejewski T.M."/>
            <person name="Davidsen T.M."/>
            <person name="Wayne K.J."/>
            <person name="Tettelin H."/>
            <person name="Glass J.I."/>
            <person name="Rusch D."/>
            <person name="Podicherti R."/>
            <person name="Tsui H.-C.T."/>
            <person name="Winkler M.E."/>
        </authorList>
    </citation>
    <scope>NUCLEOTIDE SEQUENCE</scope>
</reference>
<name>A0A382KEJ8_9ZZZZ</name>
<accession>A0A382KEJ8</accession>
<keyword evidence="2" id="KW-0690">Ribosome biogenesis</keyword>
<dbReference type="PANTHER" id="PTHR33692">
    <property type="entry name" value="RIBOSOME MATURATION FACTOR RIMM"/>
    <property type="match status" value="1"/>
</dbReference>
<dbReference type="AlphaFoldDB" id="A0A382KEJ8"/>
<keyword evidence="1" id="KW-0963">Cytoplasm</keyword>
<evidence type="ECO:0000259" key="6">
    <source>
        <dbReference type="Pfam" id="PF24986"/>
    </source>
</evidence>
<dbReference type="EMBL" id="UINC01080046">
    <property type="protein sequence ID" value="SVC22629.1"/>
    <property type="molecule type" value="Genomic_DNA"/>
</dbReference>
<feature type="domain" description="RimM N-terminal" evidence="5">
    <location>
        <begin position="1"/>
        <end position="82"/>
    </location>
</feature>
<dbReference type="InterPro" id="IPR009000">
    <property type="entry name" value="Transl_B-barrel_sf"/>
</dbReference>
<evidence type="ECO:0000259" key="5">
    <source>
        <dbReference type="Pfam" id="PF01782"/>
    </source>
</evidence>
<evidence type="ECO:0000256" key="3">
    <source>
        <dbReference type="ARBA" id="ARBA00022552"/>
    </source>
</evidence>
<dbReference type="InterPro" id="IPR056792">
    <property type="entry name" value="PRC_RimM"/>
</dbReference>
<dbReference type="InterPro" id="IPR011033">
    <property type="entry name" value="PRC_barrel-like_sf"/>
</dbReference>
<proteinExistence type="inferred from homology"/>
<dbReference type="GO" id="GO:0006364">
    <property type="term" value="P:rRNA processing"/>
    <property type="evidence" value="ECO:0007669"/>
    <property type="project" value="UniProtKB-KW"/>
</dbReference>
<dbReference type="Pfam" id="PF24986">
    <property type="entry name" value="PRC_RimM"/>
    <property type="match status" value="1"/>
</dbReference>
<dbReference type="Gene3D" id="2.30.30.240">
    <property type="entry name" value="PRC-barrel domain"/>
    <property type="match status" value="1"/>
</dbReference>
<evidence type="ECO:0000256" key="1">
    <source>
        <dbReference type="ARBA" id="ARBA00022490"/>
    </source>
</evidence>
<evidence type="ECO:0000313" key="7">
    <source>
        <dbReference type="EMBL" id="SVC22629.1"/>
    </source>
</evidence>
<evidence type="ECO:0000256" key="4">
    <source>
        <dbReference type="ARBA" id="ARBA00023186"/>
    </source>
</evidence>
<dbReference type="PANTHER" id="PTHR33692:SF1">
    <property type="entry name" value="RIBOSOME MATURATION FACTOR RIMM"/>
    <property type="match status" value="1"/>
</dbReference>
<keyword evidence="4" id="KW-0143">Chaperone</keyword>
<gene>
    <name evidence="7" type="ORF">METZ01_LOCUS275483</name>
</gene>
<organism evidence="7">
    <name type="scientific">marine metagenome</name>
    <dbReference type="NCBI Taxonomy" id="408172"/>
    <lineage>
        <taxon>unclassified sequences</taxon>
        <taxon>metagenomes</taxon>
        <taxon>ecological metagenomes</taxon>
    </lineage>
</organism>
<dbReference type="InterPro" id="IPR011961">
    <property type="entry name" value="RimM"/>
</dbReference>
<dbReference type="SUPFAM" id="SSF50346">
    <property type="entry name" value="PRC-barrel domain"/>
    <property type="match status" value="1"/>
</dbReference>
<feature type="domain" description="Ribosome maturation factor RimM PRC barrel" evidence="6">
    <location>
        <begin position="96"/>
        <end position="161"/>
    </location>
</feature>
<sequence>MGKLLKPRGLGGELWMTIFNDVDSALRIGMEVWMTWANGKLSSQIIESLKISEKKSWIKFEGCQKREDADNLIGLNFSIPRSEFTPLIENEIYLADVIGAEVLDEDRKIIGSVIDIMSLPAQNVVVVETKEGEVLIPYVDAHILLFDKKEKNLIVKDVEGLWN</sequence>
<dbReference type="HAMAP" id="MF_00014">
    <property type="entry name" value="Ribosome_mat_RimM"/>
    <property type="match status" value="1"/>
</dbReference>
<dbReference type="NCBIfam" id="TIGR02273">
    <property type="entry name" value="16S_RimM"/>
    <property type="match status" value="1"/>
</dbReference>
<dbReference type="Gene3D" id="2.40.30.60">
    <property type="entry name" value="RimM"/>
    <property type="match status" value="1"/>
</dbReference>
<evidence type="ECO:0008006" key="8">
    <source>
        <dbReference type="Google" id="ProtNLM"/>
    </source>
</evidence>
<dbReference type="GO" id="GO:0043022">
    <property type="term" value="F:ribosome binding"/>
    <property type="evidence" value="ECO:0007669"/>
    <property type="project" value="InterPro"/>
</dbReference>
<keyword evidence="3" id="KW-0698">rRNA processing</keyword>
<dbReference type="SUPFAM" id="SSF50447">
    <property type="entry name" value="Translation proteins"/>
    <property type="match status" value="1"/>
</dbReference>
<protein>
    <recommendedName>
        <fullName evidence="8">Ribosome maturation factor RimM</fullName>
    </recommendedName>
</protein>
<dbReference type="GO" id="GO:0005840">
    <property type="term" value="C:ribosome"/>
    <property type="evidence" value="ECO:0007669"/>
    <property type="project" value="InterPro"/>
</dbReference>
<dbReference type="InterPro" id="IPR002676">
    <property type="entry name" value="RimM_N"/>
</dbReference>